<dbReference type="OrthoDB" id="149585at2"/>
<evidence type="ECO:0000313" key="3">
    <source>
        <dbReference type="EMBL" id="MYL33872.1"/>
    </source>
</evidence>
<organism evidence="3 4">
    <name type="scientific">Pontibacillus yanchengensis</name>
    <dbReference type="NCBI Taxonomy" id="462910"/>
    <lineage>
        <taxon>Bacteria</taxon>
        <taxon>Bacillati</taxon>
        <taxon>Bacillota</taxon>
        <taxon>Bacilli</taxon>
        <taxon>Bacillales</taxon>
        <taxon>Bacillaceae</taxon>
        <taxon>Pontibacillus</taxon>
    </lineage>
</organism>
<evidence type="ECO:0000256" key="1">
    <source>
        <dbReference type="ARBA" id="ARBA00007896"/>
    </source>
</evidence>
<dbReference type="NCBIfam" id="NF003969">
    <property type="entry name" value="PRK05463.1"/>
    <property type="match status" value="1"/>
</dbReference>
<proteinExistence type="inferred from homology"/>
<dbReference type="InterPro" id="IPR038021">
    <property type="entry name" value="Putative_hydro-lyase"/>
</dbReference>
<accession>A0A6I5A0V7</accession>
<dbReference type="GO" id="GO:0006536">
    <property type="term" value="P:glutamate metabolic process"/>
    <property type="evidence" value="ECO:0007669"/>
    <property type="project" value="TreeGrafter"/>
</dbReference>
<dbReference type="AlphaFoldDB" id="A0A6I5A0V7"/>
<name>A0A6I5A0V7_9BACI</name>
<dbReference type="SUPFAM" id="SSF160920">
    <property type="entry name" value="PSTPO5379-like"/>
    <property type="match status" value="1"/>
</dbReference>
<evidence type="ECO:0000256" key="2">
    <source>
        <dbReference type="ARBA" id="ARBA00023239"/>
    </source>
</evidence>
<comment type="similarity">
    <text evidence="1">Belongs to the D-glutamate cyclase family.</text>
</comment>
<dbReference type="Pfam" id="PF07286">
    <property type="entry name" value="D-Glu_cyclase"/>
    <property type="match status" value="1"/>
</dbReference>
<keyword evidence="2 3" id="KW-0456">Lyase</keyword>
<evidence type="ECO:0000313" key="4">
    <source>
        <dbReference type="Proteomes" id="UP000468638"/>
    </source>
</evidence>
<dbReference type="Gene3D" id="3.30.2040.10">
    <property type="entry name" value="PSTPO5379-like domain"/>
    <property type="match status" value="1"/>
</dbReference>
<dbReference type="GO" id="GO:0047820">
    <property type="term" value="F:D-glutamate cyclase activity"/>
    <property type="evidence" value="ECO:0007669"/>
    <property type="project" value="TreeGrafter"/>
</dbReference>
<reference evidence="3 4" key="1">
    <citation type="submission" date="2019-11" db="EMBL/GenBank/DDBJ databases">
        <title>Genome sequences of 17 halophilic strains isolated from different environments.</title>
        <authorList>
            <person name="Furrow R.E."/>
        </authorList>
    </citation>
    <scope>NUCLEOTIDE SEQUENCE [LARGE SCALE GENOMIC DNA]</scope>
    <source>
        <strain evidence="3 4">22514_16_FS</strain>
    </source>
</reference>
<dbReference type="PANTHER" id="PTHR32022:SF10">
    <property type="entry name" value="D-GLUTAMATE CYCLASE, MITOCHONDRIAL"/>
    <property type="match status" value="1"/>
</dbReference>
<dbReference type="FunFam" id="3.30.2040.10:FF:000001">
    <property type="entry name" value="D-glutamate cyclase, mitochondrial"/>
    <property type="match status" value="1"/>
</dbReference>
<comment type="caution">
    <text evidence="3">The sequence shown here is derived from an EMBL/GenBank/DDBJ whole genome shotgun (WGS) entry which is preliminary data.</text>
</comment>
<sequence length="255" mass="28540">MNPTEERLAFRKGLKTGTTSGMCEGYVQTNMVVLQKEYASDFLAFCKKNPKSCPLVEKLDTGQVAPNVAPEADIRTDLPRYRIYREGVFAEEVFDLRDVWQDDFVTFLIGCSFTFEKALVEAGIPLLHQLQQKVVPMFKTNIELESSGIFAGNMVVSMRPIPNQMMDKALRVSEQFGHAHGGPVQVGNPEQIGIQDVMKPDYGEAVKFDENISTPVFWACGVTPQNVALKAKPSIMITHAPGHMLITDEVDEYYR</sequence>
<protein>
    <submittedName>
        <fullName evidence="3">Putative hydro-lyase</fullName>
    </submittedName>
</protein>
<dbReference type="EMBL" id="WMEQ01000006">
    <property type="protein sequence ID" value="MYL33872.1"/>
    <property type="molecule type" value="Genomic_DNA"/>
</dbReference>
<dbReference type="Gene3D" id="3.40.1640.10">
    <property type="entry name" value="PSTPO5379-like"/>
    <property type="match status" value="1"/>
</dbReference>
<gene>
    <name evidence="3" type="ORF">GLW05_09700</name>
</gene>
<dbReference type="InterPro" id="IPR009906">
    <property type="entry name" value="D-Glu_cyclase"/>
</dbReference>
<dbReference type="PIRSF" id="PIRSF029755">
    <property type="entry name" value="UCP029755"/>
    <property type="match status" value="1"/>
</dbReference>
<dbReference type="InterPro" id="IPR016938">
    <property type="entry name" value="UPF0317"/>
</dbReference>
<dbReference type="Proteomes" id="UP000468638">
    <property type="component" value="Unassembled WGS sequence"/>
</dbReference>
<dbReference type="PANTHER" id="PTHR32022">
    <property type="entry name" value="D-GLUTAMATE CYCLASE, MITOCHONDRIAL"/>
    <property type="match status" value="1"/>
</dbReference>